<keyword evidence="4 10" id="KW-0808">Transferase</keyword>
<comment type="similarity">
    <text evidence="1 10">Belongs to the eukaryotic-type primase small subunit family.</text>
</comment>
<dbReference type="NCBIfam" id="TIGR00335">
    <property type="entry name" value="primase_sml"/>
    <property type="match status" value="1"/>
</dbReference>
<dbReference type="GO" id="GO:0005658">
    <property type="term" value="C:alpha DNA polymerase:primase complex"/>
    <property type="evidence" value="ECO:0007669"/>
    <property type="project" value="UniProtKB-ARBA"/>
</dbReference>
<dbReference type="GO" id="GO:0046872">
    <property type="term" value="F:metal ion binding"/>
    <property type="evidence" value="ECO:0007669"/>
    <property type="project" value="UniProtKB-KW"/>
</dbReference>
<dbReference type="PANTHER" id="PTHR10536">
    <property type="entry name" value="DNA PRIMASE SMALL SUBUNIT"/>
    <property type="match status" value="1"/>
</dbReference>
<protein>
    <recommendedName>
        <fullName evidence="10">DNA primase</fullName>
        <ecNumber evidence="10">2.7.7.-</ecNumber>
    </recommendedName>
</protein>
<keyword evidence="2 10" id="KW-0240">DNA-directed RNA polymerase</keyword>
<gene>
    <name evidence="11" type="ORF">BG006_005672</name>
</gene>
<proteinExistence type="inferred from homology"/>
<evidence type="ECO:0000256" key="4">
    <source>
        <dbReference type="ARBA" id="ARBA00022679"/>
    </source>
</evidence>
<evidence type="ECO:0000256" key="9">
    <source>
        <dbReference type="ARBA" id="ARBA00023163"/>
    </source>
</evidence>
<dbReference type="Proteomes" id="UP000696485">
    <property type="component" value="Unassembled WGS sequence"/>
</dbReference>
<dbReference type="SUPFAM" id="SSF56747">
    <property type="entry name" value="Prim-pol domain"/>
    <property type="match status" value="1"/>
</dbReference>
<dbReference type="GO" id="GO:0003899">
    <property type="term" value="F:DNA-directed RNA polymerase activity"/>
    <property type="evidence" value="ECO:0007669"/>
    <property type="project" value="InterPro"/>
</dbReference>
<dbReference type="FunFam" id="3.90.920.10:FF:000003">
    <property type="entry name" value="DNA primase"/>
    <property type="match status" value="1"/>
</dbReference>
<dbReference type="CDD" id="cd04860">
    <property type="entry name" value="AE_Prim_S"/>
    <property type="match status" value="1"/>
</dbReference>
<evidence type="ECO:0000256" key="8">
    <source>
        <dbReference type="ARBA" id="ARBA00022833"/>
    </source>
</evidence>
<dbReference type="InterPro" id="IPR002755">
    <property type="entry name" value="DNA_primase_S"/>
</dbReference>
<dbReference type="InterPro" id="IPR014052">
    <property type="entry name" value="DNA_primase_ssu_euk/arc"/>
</dbReference>
<keyword evidence="7" id="KW-0479">Metal-binding</keyword>
<comment type="caution">
    <text evidence="11">The sequence shown here is derived from an EMBL/GenBank/DDBJ whole genome shotgun (WGS) entry which is preliminary data.</text>
</comment>
<evidence type="ECO:0000313" key="12">
    <source>
        <dbReference type="Proteomes" id="UP000696485"/>
    </source>
</evidence>
<dbReference type="AlphaFoldDB" id="A0A9P5SKJ5"/>
<evidence type="ECO:0000256" key="6">
    <source>
        <dbReference type="ARBA" id="ARBA00022705"/>
    </source>
</evidence>
<keyword evidence="9" id="KW-0804">Transcription</keyword>
<evidence type="ECO:0000256" key="1">
    <source>
        <dbReference type="ARBA" id="ARBA00009762"/>
    </source>
</evidence>
<dbReference type="EC" id="2.7.7.-" evidence="10"/>
<dbReference type="Pfam" id="PF01896">
    <property type="entry name" value="DNA_primase_S"/>
    <property type="match status" value="1"/>
</dbReference>
<keyword evidence="6 10" id="KW-0235">DNA replication</keyword>
<keyword evidence="3 10" id="KW-0639">Primosome</keyword>
<evidence type="ECO:0000256" key="10">
    <source>
        <dbReference type="RuleBase" id="RU003514"/>
    </source>
</evidence>
<evidence type="ECO:0000256" key="2">
    <source>
        <dbReference type="ARBA" id="ARBA00022478"/>
    </source>
</evidence>
<name>A0A9P5SKJ5_9FUNG</name>
<evidence type="ECO:0000313" key="11">
    <source>
        <dbReference type="EMBL" id="KAF9331474.1"/>
    </source>
</evidence>
<organism evidence="11 12">
    <name type="scientific">Podila minutissima</name>
    <dbReference type="NCBI Taxonomy" id="64525"/>
    <lineage>
        <taxon>Eukaryota</taxon>
        <taxon>Fungi</taxon>
        <taxon>Fungi incertae sedis</taxon>
        <taxon>Mucoromycota</taxon>
        <taxon>Mortierellomycotina</taxon>
        <taxon>Mortierellomycetes</taxon>
        <taxon>Mortierellales</taxon>
        <taxon>Mortierellaceae</taxon>
        <taxon>Podila</taxon>
    </lineage>
</organism>
<reference evidence="11" key="1">
    <citation type="journal article" date="2020" name="Fungal Divers.">
        <title>Resolving the Mortierellaceae phylogeny through synthesis of multi-gene phylogenetics and phylogenomics.</title>
        <authorList>
            <person name="Vandepol N."/>
            <person name="Liber J."/>
            <person name="Desiro A."/>
            <person name="Na H."/>
            <person name="Kennedy M."/>
            <person name="Barry K."/>
            <person name="Grigoriev I.V."/>
            <person name="Miller A.N."/>
            <person name="O'Donnell K."/>
            <person name="Stajich J.E."/>
            <person name="Bonito G."/>
        </authorList>
    </citation>
    <scope>NUCLEOTIDE SEQUENCE</scope>
    <source>
        <strain evidence="11">NVP1</strain>
    </source>
</reference>
<dbReference type="EMBL" id="JAAAUY010000320">
    <property type="protein sequence ID" value="KAF9331474.1"/>
    <property type="molecule type" value="Genomic_DNA"/>
</dbReference>
<keyword evidence="12" id="KW-1185">Reference proteome</keyword>
<evidence type="ECO:0000256" key="7">
    <source>
        <dbReference type="ARBA" id="ARBA00022723"/>
    </source>
</evidence>
<dbReference type="GO" id="GO:0006269">
    <property type="term" value="P:DNA replication, synthesis of primer"/>
    <property type="evidence" value="ECO:0007669"/>
    <property type="project" value="UniProtKB-KW"/>
</dbReference>
<evidence type="ECO:0000256" key="5">
    <source>
        <dbReference type="ARBA" id="ARBA00022695"/>
    </source>
</evidence>
<accession>A0A9P5SKJ5</accession>
<keyword evidence="5" id="KW-0548">Nucleotidyltransferase</keyword>
<evidence type="ECO:0000256" key="3">
    <source>
        <dbReference type="ARBA" id="ARBA00022515"/>
    </source>
</evidence>
<keyword evidence="8" id="KW-0862">Zinc</keyword>
<dbReference type="Gene3D" id="3.90.920.10">
    <property type="entry name" value="DNA primase, PRIM domain"/>
    <property type="match status" value="1"/>
</dbReference>
<sequence>MDIDTNNKTSDDELDHMFDMDDSNVFRADNPWARAPVESLGASASDLAADSPLLLKLFYQHFFPMKPYFQWLNYDISPTPSRTFMNREFCFTLHDETYIRFQSYKTMDEFRQELARLCPAKIDLGAIYNIRPKDKSMVRPAAFIPVSKELVFDIDMTDYDEIRTCCSGGDVCTKCWEFMTVAMKIIDVALRDDFGFKHLLWVYSGRRGIHCWIGDERARKLNNEQRKAIVSYLEVIKGGTQQGRKVKLPNTLHPSLSRSYDIIGQHFPSIVFDSQDVLTEPDNWEKVLAIIPDDGVQASLRSEWEKSPTRDPSKKWEDLKDAIGSAIAAAPKKRQALEHVPRDIMFQYTYPRLDEKVSTNINHLLKSPFCVHPKTGRVCVPIPIETCEEFDPKSPPTIPMLAKELDEYDAKHPPSENEPKLQAWQKTSLRGHVEVFERFVKGILRDVAEKKKMESSKSLDF</sequence>